<dbReference type="Pfam" id="PF23598">
    <property type="entry name" value="LRR_14"/>
    <property type="match status" value="1"/>
</dbReference>
<dbReference type="FunFam" id="3.80.10.10:FF:000095">
    <property type="entry name" value="LRR receptor-like serine/threonine-protein kinase GSO1"/>
    <property type="match status" value="1"/>
</dbReference>
<dbReference type="InterPro" id="IPR001611">
    <property type="entry name" value="Leu-rich_rpt"/>
</dbReference>
<evidence type="ECO:0000313" key="18">
    <source>
        <dbReference type="Proteomes" id="UP000737018"/>
    </source>
</evidence>
<dbReference type="GO" id="GO:0046872">
    <property type="term" value="F:metal ion binding"/>
    <property type="evidence" value="ECO:0007669"/>
    <property type="project" value="InterPro"/>
</dbReference>
<dbReference type="Pfam" id="PF00560">
    <property type="entry name" value="LRR_1"/>
    <property type="match status" value="2"/>
</dbReference>
<evidence type="ECO:0000256" key="6">
    <source>
        <dbReference type="ARBA" id="ARBA00022729"/>
    </source>
</evidence>
<evidence type="ECO:0000256" key="1">
    <source>
        <dbReference type="ARBA" id="ARBA00004251"/>
    </source>
</evidence>
<dbReference type="InterPro" id="IPR025875">
    <property type="entry name" value="Leu-rich_rpt_4"/>
</dbReference>
<evidence type="ECO:0000256" key="7">
    <source>
        <dbReference type="ARBA" id="ARBA00022737"/>
    </source>
</evidence>
<dbReference type="InterPro" id="IPR011761">
    <property type="entry name" value="ATP-grasp"/>
</dbReference>
<keyword evidence="9" id="KW-0658">Purine biosynthesis</keyword>
<evidence type="ECO:0000256" key="2">
    <source>
        <dbReference type="ARBA" id="ARBA00009592"/>
    </source>
</evidence>
<proteinExistence type="inferred from homology"/>
<keyword evidence="11" id="KW-1133">Transmembrane helix</keyword>
<organism evidence="17 18">
    <name type="scientific">Castanea mollissima</name>
    <name type="common">Chinese chestnut</name>
    <dbReference type="NCBI Taxonomy" id="60419"/>
    <lineage>
        <taxon>Eukaryota</taxon>
        <taxon>Viridiplantae</taxon>
        <taxon>Streptophyta</taxon>
        <taxon>Embryophyta</taxon>
        <taxon>Tracheophyta</taxon>
        <taxon>Spermatophyta</taxon>
        <taxon>Magnoliopsida</taxon>
        <taxon>eudicotyledons</taxon>
        <taxon>Gunneridae</taxon>
        <taxon>Pentapetalae</taxon>
        <taxon>rosids</taxon>
        <taxon>fabids</taxon>
        <taxon>Fagales</taxon>
        <taxon>Fagaceae</taxon>
        <taxon>Castanea</taxon>
    </lineage>
</organism>
<comment type="subcellular location">
    <subcellularLocation>
        <location evidence="1">Cell membrane</location>
        <topology evidence="1">Single-pass type I membrane protein</topology>
    </subcellularLocation>
</comment>
<evidence type="ECO:0000256" key="9">
    <source>
        <dbReference type="ARBA" id="ARBA00022755"/>
    </source>
</evidence>
<keyword evidence="7" id="KW-0677">Repeat</keyword>
<dbReference type="InterPro" id="IPR003135">
    <property type="entry name" value="ATP-grasp_carboxylate-amine"/>
</dbReference>
<evidence type="ECO:0000256" key="11">
    <source>
        <dbReference type="ARBA" id="ARBA00022989"/>
    </source>
</evidence>
<dbReference type="Proteomes" id="UP000737018">
    <property type="component" value="Unassembled WGS sequence"/>
</dbReference>
<dbReference type="Pfam" id="PF02222">
    <property type="entry name" value="ATP-grasp"/>
    <property type="match status" value="1"/>
</dbReference>
<accession>A0A8J4W194</accession>
<dbReference type="InterPro" id="IPR055414">
    <property type="entry name" value="LRR_R13L4/SHOC2-like"/>
</dbReference>
<dbReference type="EMBL" id="JRKL02000556">
    <property type="protein sequence ID" value="KAF3970229.1"/>
    <property type="molecule type" value="Genomic_DNA"/>
</dbReference>
<evidence type="ECO:0000256" key="12">
    <source>
        <dbReference type="ARBA" id="ARBA00023136"/>
    </source>
</evidence>
<evidence type="ECO:0000256" key="13">
    <source>
        <dbReference type="ARBA" id="ARBA00023170"/>
    </source>
</evidence>
<dbReference type="PANTHER" id="PTHR48061:SF12">
    <property type="entry name" value="DISEASE RESISTANCE LIKE PROTEIN"/>
    <property type="match status" value="1"/>
</dbReference>
<keyword evidence="5" id="KW-0812">Transmembrane</keyword>
<keyword evidence="3" id="KW-1003">Cell membrane</keyword>
<keyword evidence="13" id="KW-0675">Receptor</keyword>
<dbReference type="AlphaFoldDB" id="A0A8J4W194"/>
<keyword evidence="12" id="KW-0472">Membrane</keyword>
<dbReference type="Gene3D" id="3.80.10.10">
    <property type="entry name" value="Ribonuclease Inhibitor"/>
    <property type="match status" value="3"/>
</dbReference>
<feature type="domain" description="ATP-grasp" evidence="16">
    <location>
        <begin position="558"/>
        <end position="613"/>
    </location>
</feature>
<dbReference type="PROSITE" id="PS50975">
    <property type="entry name" value="ATP_GRASP"/>
    <property type="match status" value="1"/>
</dbReference>
<name>A0A8J4W194_9ROSI</name>
<keyword evidence="18" id="KW-1185">Reference proteome</keyword>
<evidence type="ECO:0000256" key="8">
    <source>
        <dbReference type="ARBA" id="ARBA00022741"/>
    </source>
</evidence>
<protein>
    <recommendedName>
        <fullName evidence="16">ATP-grasp domain-containing protein</fullName>
    </recommendedName>
</protein>
<comment type="similarity">
    <text evidence="2">Belongs to the RLP family.</text>
</comment>
<reference evidence="17" key="1">
    <citation type="submission" date="2020-03" db="EMBL/GenBank/DDBJ databases">
        <title>Castanea mollissima Vanexum genome sequencing.</title>
        <authorList>
            <person name="Staton M."/>
        </authorList>
    </citation>
    <scope>NUCLEOTIDE SEQUENCE</scope>
    <source>
        <tissue evidence="17">Leaf</tissue>
    </source>
</reference>
<dbReference type="Pfam" id="PF13855">
    <property type="entry name" value="LRR_8"/>
    <property type="match status" value="2"/>
</dbReference>
<dbReference type="SUPFAM" id="SSF56059">
    <property type="entry name" value="Glutathione synthetase ATP-binding domain-like"/>
    <property type="match status" value="1"/>
</dbReference>
<dbReference type="InterPro" id="IPR013815">
    <property type="entry name" value="ATP_grasp_subdomain_1"/>
</dbReference>
<keyword evidence="8 15" id="KW-0547">Nucleotide-binding</keyword>
<evidence type="ECO:0000256" key="10">
    <source>
        <dbReference type="ARBA" id="ARBA00022840"/>
    </source>
</evidence>
<evidence type="ECO:0000259" key="16">
    <source>
        <dbReference type="PROSITE" id="PS50975"/>
    </source>
</evidence>
<evidence type="ECO:0000256" key="3">
    <source>
        <dbReference type="ARBA" id="ARBA00022475"/>
    </source>
</evidence>
<keyword evidence="6" id="KW-0732">Signal</keyword>
<dbReference type="InterPro" id="IPR046956">
    <property type="entry name" value="RLP23-like"/>
</dbReference>
<gene>
    <name evidence="17" type="ORF">CMV_006062</name>
</gene>
<evidence type="ECO:0000256" key="4">
    <source>
        <dbReference type="ARBA" id="ARBA00022614"/>
    </source>
</evidence>
<evidence type="ECO:0000256" key="5">
    <source>
        <dbReference type="ARBA" id="ARBA00022692"/>
    </source>
</evidence>
<dbReference type="InterPro" id="IPR003591">
    <property type="entry name" value="Leu-rich_rpt_typical-subtyp"/>
</dbReference>
<dbReference type="SUPFAM" id="SSF52047">
    <property type="entry name" value="RNI-like"/>
    <property type="match status" value="1"/>
</dbReference>
<dbReference type="GO" id="GO:0005886">
    <property type="term" value="C:plasma membrane"/>
    <property type="evidence" value="ECO:0007669"/>
    <property type="project" value="UniProtKB-SubCell"/>
</dbReference>
<dbReference type="PANTHER" id="PTHR48061">
    <property type="entry name" value="LEUCINE-RICH REPEAT RECEPTOR PROTEIN KINASE EMS1-LIKE-RELATED"/>
    <property type="match status" value="1"/>
</dbReference>
<keyword evidence="14" id="KW-0325">Glycoprotein</keyword>
<dbReference type="OrthoDB" id="442066at2759"/>
<keyword evidence="10 15" id="KW-0067">ATP-binding</keyword>
<dbReference type="Gene3D" id="3.30.1490.20">
    <property type="entry name" value="ATP-grasp fold, A domain"/>
    <property type="match status" value="1"/>
</dbReference>
<dbReference type="SUPFAM" id="SSF52058">
    <property type="entry name" value="L domain-like"/>
    <property type="match status" value="1"/>
</dbReference>
<dbReference type="InterPro" id="IPR032675">
    <property type="entry name" value="LRR_dom_sf"/>
</dbReference>
<comment type="caution">
    <text evidence="17">The sequence shown here is derived from an EMBL/GenBank/DDBJ whole genome shotgun (WGS) entry which is preliminary data.</text>
</comment>
<dbReference type="GO" id="GO:0005524">
    <property type="term" value="F:ATP binding"/>
    <property type="evidence" value="ECO:0007669"/>
    <property type="project" value="UniProtKB-UniRule"/>
</dbReference>
<evidence type="ECO:0000313" key="17">
    <source>
        <dbReference type="EMBL" id="KAF3970229.1"/>
    </source>
</evidence>
<keyword evidence="4" id="KW-0433">Leucine-rich repeat</keyword>
<sequence length="621" mass="69262">MEIFKLRNLQFLSVRDNENLIGYLPEFHSSNPLRILRLSNTGFSGKLPDSIGNLKSLIELDIYACHFSGLVPTSLGNLTNLIVLFLSFNKFSGQIPFSLANLTQLSQLELSMNSFSAQTLPWLGKQTKLTVLGLGEANLYGDIPSSLKNLTQLTGLSLVNNQLTGQIPPWLGNLTQLTHLDLGGNEFHGSIPQSICRLANLEYLSLTENNLSGRVDFDLFLKLKNLTALQLSGVHLSFPINSTFNATTPKLELLGLNACNLTEFPTFLRSQHELKILYLVNNKIQGQIPNWIFNIGKQTLLSLSLSYNFLTTFESFNHTPPIIPWDSLLHLDLSSNKLQGSLPIPPPSIAQYVVSYNKLTGEISPLYCNFSSIVKLDLSHNNLGGMLPKCLSKLSNLEVLNLQNNNFRGILPGIYMEESRLRAIDVSYNQLEGKVPRSLSNCTMLEILLLGNNRFYDIFPSWLGKLPRLRVLSLQSNGFHSSIGKPESSLDFPKLQIIDVSFNNFTGKLPYEHFQSWTSMKVANLTFDKDNAYMVAVTSTPSPYFDSFENHFRQISSKGLFSRHAIPLPEFMQIDDLEGAKTAGELFGYPLMIKSKRLAYDGRGNAVAHSEEELSSALAGK</sequence>
<dbReference type="SMART" id="SM00369">
    <property type="entry name" value="LRR_TYP"/>
    <property type="match status" value="7"/>
</dbReference>
<evidence type="ECO:0000256" key="14">
    <source>
        <dbReference type="ARBA" id="ARBA00023180"/>
    </source>
</evidence>
<evidence type="ECO:0000256" key="15">
    <source>
        <dbReference type="PROSITE-ProRule" id="PRU00409"/>
    </source>
</evidence>
<dbReference type="Pfam" id="PF12799">
    <property type="entry name" value="LRR_4"/>
    <property type="match status" value="1"/>
</dbReference>
<dbReference type="GO" id="GO:0006164">
    <property type="term" value="P:purine nucleotide biosynthetic process"/>
    <property type="evidence" value="ECO:0007669"/>
    <property type="project" value="UniProtKB-KW"/>
</dbReference>